<evidence type="ECO:0000256" key="2">
    <source>
        <dbReference type="ARBA" id="ARBA00006700"/>
    </source>
</evidence>
<dbReference type="PANTHER" id="PTHR24286">
    <property type="entry name" value="CYTOCHROME P450 26"/>
    <property type="match status" value="1"/>
</dbReference>
<dbReference type="InterPro" id="IPR001128">
    <property type="entry name" value="Cyt_P450"/>
</dbReference>
<evidence type="ECO:0000256" key="3">
    <source>
        <dbReference type="ARBA" id="ARBA00010617"/>
    </source>
</evidence>
<keyword evidence="4 11" id="KW-0349">Heme</keyword>
<dbReference type="GO" id="GO:0005506">
    <property type="term" value="F:iron ion binding"/>
    <property type="evidence" value="ECO:0007669"/>
    <property type="project" value="InterPro"/>
</dbReference>
<keyword evidence="10" id="KW-0687">Ribonucleoprotein</keyword>
<evidence type="ECO:0000313" key="13">
    <source>
        <dbReference type="Proteomes" id="UP001178507"/>
    </source>
</evidence>
<keyword evidence="5 11" id="KW-0479">Metal-binding</keyword>
<comment type="caution">
    <text evidence="12">The sequence shown here is derived from an EMBL/GenBank/DDBJ whole genome shotgun (WGS) entry which is preliminary data.</text>
</comment>
<evidence type="ECO:0000256" key="11">
    <source>
        <dbReference type="PIRSR" id="PIRSR602403-1"/>
    </source>
</evidence>
<evidence type="ECO:0000256" key="8">
    <source>
        <dbReference type="ARBA" id="ARBA00023004"/>
    </source>
</evidence>
<feature type="binding site" description="axial binding residue" evidence="11">
    <location>
        <position position="165"/>
    </location>
    <ligand>
        <name>heme</name>
        <dbReference type="ChEBI" id="CHEBI:30413"/>
    </ligand>
    <ligandPart>
        <name>Fe</name>
        <dbReference type="ChEBI" id="CHEBI:18248"/>
    </ligandPart>
</feature>
<organism evidence="12 13">
    <name type="scientific">Effrenium voratum</name>
    <dbReference type="NCBI Taxonomy" id="2562239"/>
    <lineage>
        <taxon>Eukaryota</taxon>
        <taxon>Sar</taxon>
        <taxon>Alveolata</taxon>
        <taxon>Dinophyceae</taxon>
        <taxon>Suessiales</taxon>
        <taxon>Symbiodiniaceae</taxon>
        <taxon>Effrenium</taxon>
    </lineage>
</organism>
<dbReference type="GO" id="GO:0020037">
    <property type="term" value="F:heme binding"/>
    <property type="evidence" value="ECO:0007669"/>
    <property type="project" value="InterPro"/>
</dbReference>
<dbReference type="InterPro" id="IPR002403">
    <property type="entry name" value="Cyt_P450_E_grp-IV"/>
</dbReference>
<dbReference type="GO" id="GO:0006412">
    <property type="term" value="P:translation"/>
    <property type="evidence" value="ECO:0007669"/>
    <property type="project" value="InterPro"/>
</dbReference>
<evidence type="ECO:0000256" key="10">
    <source>
        <dbReference type="ARBA" id="ARBA00023274"/>
    </source>
</evidence>
<dbReference type="GO" id="GO:0004497">
    <property type="term" value="F:monooxygenase activity"/>
    <property type="evidence" value="ECO:0007669"/>
    <property type="project" value="UniProtKB-KW"/>
</dbReference>
<proteinExistence type="inferred from homology"/>
<evidence type="ECO:0000256" key="7">
    <source>
        <dbReference type="ARBA" id="ARBA00023002"/>
    </source>
</evidence>
<dbReference type="InterPro" id="IPR012678">
    <property type="entry name" value="Ribosomal_uL23/eL15/eS24_sf"/>
</dbReference>
<protein>
    <recommendedName>
        <fullName evidence="14">Cytochrome P450</fullName>
    </recommendedName>
</protein>
<evidence type="ECO:0000256" key="1">
    <source>
        <dbReference type="ARBA" id="ARBA00001971"/>
    </source>
</evidence>
<dbReference type="PRINTS" id="PR00465">
    <property type="entry name" value="EP450IV"/>
</dbReference>
<dbReference type="SUPFAM" id="SSF48264">
    <property type="entry name" value="Cytochrome P450"/>
    <property type="match status" value="1"/>
</dbReference>
<dbReference type="SUPFAM" id="SSF54189">
    <property type="entry name" value="Ribosomal proteins S24e, L23 and L15e"/>
    <property type="match status" value="1"/>
</dbReference>
<keyword evidence="8 11" id="KW-0408">Iron</keyword>
<evidence type="ECO:0000256" key="6">
    <source>
        <dbReference type="ARBA" id="ARBA00022980"/>
    </source>
</evidence>
<dbReference type="EMBL" id="CAUJNA010003366">
    <property type="protein sequence ID" value="CAJ1400273.1"/>
    <property type="molecule type" value="Genomic_DNA"/>
</dbReference>
<evidence type="ECO:0000256" key="5">
    <source>
        <dbReference type="ARBA" id="ARBA00022723"/>
    </source>
</evidence>
<evidence type="ECO:0000256" key="4">
    <source>
        <dbReference type="ARBA" id="ARBA00022617"/>
    </source>
</evidence>
<dbReference type="Pfam" id="PF00067">
    <property type="entry name" value="p450"/>
    <property type="match status" value="1"/>
</dbReference>
<dbReference type="InterPro" id="IPR012677">
    <property type="entry name" value="Nucleotide-bd_a/b_plait_sf"/>
</dbReference>
<dbReference type="InterPro" id="IPR013025">
    <property type="entry name" value="Ribosomal_uL23-like"/>
</dbReference>
<keyword evidence="7" id="KW-0560">Oxidoreductase</keyword>
<reference evidence="12" key="1">
    <citation type="submission" date="2023-08" db="EMBL/GenBank/DDBJ databases">
        <authorList>
            <person name="Chen Y."/>
            <person name="Shah S."/>
            <person name="Dougan E. K."/>
            <person name="Thang M."/>
            <person name="Chan C."/>
        </authorList>
    </citation>
    <scope>NUCLEOTIDE SEQUENCE</scope>
</reference>
<dbReference type="Gene3D" id="1.10.630.10">
    <property type="entry name" value="Cytochrome P450"/>
    <property type="match status" value="1"/>
</dbReference>
<name>A0AA36J873_9DINO</name>
<comment type="similarity">
    <text evidence="3">Belongs to the cytochrome P450 family.</text>
</comment>
<evidence type="ECO:0008006" key="14">
    <source>
        <dbReference type="Google" id="ProtNLM"/>
    </source>
</evidence>
<evidence type="ECO:0000256" key="9">
    <source>
        <dbReference type="ARBA" id="ARBA00023033"/>
    </source>
</evidence>
<dbReference type="GO" id="GO:1990904">
    <property type="term" value="C:ribonucleoprotein complex"/>
    <property type="evidence" value="ECO:0007669"/>
    <property type="project" value="UniProtKB-KW"/>
</dbReference>
<dbReference type="Proteomes" id="UP001178507">
    <property type="component" value="Unassembled WGS sequence"/>
</dbReference>
<dbReference type="Gene3D" id="3.30.70.330">
    <property type="match status" value="1"/>
</dbReference>
<dbReference type="GO" id="GO:0005840">
    <property type="term" value="C:ribosome"/>
    <property type="evidence" value="ECO:0007669"/>
    <property type="project" value="UniProtKB-KW"/>
</dbReference>
<comment type="cofactor">
    <cofactor evidence="1 11">
        <name>heme</name>
        <dbReference type="ChEBI" id="CHEBI:30413"/>
    </cofactor>
</comment>
<dbReference type="GO" id="GO:0016705">
    <property type="term" value="F:oxidoreductase activity, acting on paired donors, with incorporation or reduction of molecular oxygen"/>
    <property type="evidence" value="ECO:0007669"/>
    <property type="project" value="InterPro"/>
</dbReference>
<dbReference type="PANTHER" id="PTHR24286:SF24">
    <property type="entry name" value="LANOSTEROL 14-ALPHA DEMETHYLASE"/>
    <property type="match status" value="1"/>
</dbReference>
<dbReference type="InterPro" id="IPR036396">
    <property type="entry name" value="Cyt_P450_sf"/>
</dbReference>
<keyword evidence="6" id="KW-0689">Ribosomal protein</keyword>
<gene>
    <name evidence="12" type="ORF">EVOR1521_LOCUS23649</name>
</gene>
<dbReference type="Pfam" id="PF00276">
    <property type="entry name" value="Ribosomal_L23"/>
    <property type="match status" value="1"/>
</dbReference>
<accession>A0AA36J873</accession>
<sequence>MQSVLNSTYPDGRPITDEEIVGFLIAAFFGGMHNSAITTSWSTLEIFSRPELVKELLAEQREALGGDSAPFTFQAYEKMKKLRSAVSEVLRMHPPLFLLMRTVEQDVEFKGYTIRRGSVVATSPNVSHMIDDFYPDAKTFDPKRFVDGIKDEFNYIPFGGGRRVCKGQEFGYLQAAEASLSQRPCPRMSRWADLSAEEEEDYLARNCKLTLARSRTCLLNALVSGEAASCGEKLREMTVFCSWLVSQSPQRTLRHYNIVTLKHRFETIDGVPPPTIAQDGMVIAPEQPCRVRYTRKERMFLSRQLLGPPKAPRNVFFPWFNFVMAKTGTYLEPNRAAFRVPVHLTKPEIRNYLREIYKAKVIKVNTYIKLPMIRRNSYGHYYNNGPQYKKAIVTFEETIPDDVKMMYNSRNPGMNPAITKYDTPSIRRWKPFRPGANRKKDWMPRHPLAWAEPVPTLLRGDDIPPPKRGDSVLPDHSKPFKHYGQVKEIPPGTPQQDSRDWLPRANWAGERSVDLDWLLGSTQARNGWRFVTTNPRASKEMGALRAPASWLFFGPWCMTGAI</sequence>
<dbReference type="GO" id="GO:0016125">
    <property type="term" value="P:sterol metabolic process"/>
    <property type="evidence" value="ECO:0007669"/>
    <property type="project" value="TreeGrafter"/>
</dbReference>
<keyword evidence="9" id="KW-0503">Monooxygenase</keyword>
<dbReference type="PRINTS" id="PR00385">
    <property type="entry name" value="P450"/>
</dbReference>
<evidence type="ECO:0000313" key="12">
    <source>
        <dbReference type="EMBL" id="CAJ1400273.1"/>
    </source>
</evidence>
<dbReference type="AlphaFoldDB" id="A0AA36J873"/>
<keyword evidence="13" id="KW-1185">Reference proteome</keyword>
<comment type="similarity">
    <text evidence="2">Belongs to the universal ribosomal protein uL23 family.</text>
</comment>
<dbReference type="GO" id="GO:0003735">
    <property type="term" value="F:structural constituent of ribosome"/>
    <property type="evidence" value="ECO:0007669"/>
    <property type="project" value="InterPro"/>
</dbReference>